<dbReference type="InterPro" id="IPR036397">
    <property type="entry name" value="RNaseH_sf"/>
</dbReference>
<evidence type="ECO:0000256" key="1">
    <source>
        <dbReference type="ARBA" id="ARBA00022724"/>
    </source>
</evidence>
<dbReference type="PANTHER" id="PTHR46564:SF1">
    <property type="entry name" value="TRANSPOSASE"/>
    <property type="match status" value="1"/>
</dbReference>
<keyword evidence="1" id="KW-0563">Paired box</keyword>
<dbReference type="Proteomes" id="UP000632063">
    <property type="component" value="Unassembled WGS sequence"/>
</dbReference>
<dbReference type="InterPro" id="IPR009057">
    <property type="entry name" value="Homeodomain-like_sf"/>
</dbReference>
<evidence type="ECO:0000313" key="3">
    <source>
        <dbReference type="EMBL" id="MBD8892395.1"/>
    </source>
</evidence>
<dbReference type="NCBIfam" id="NF033545">
    <property type="entry name" value="transpos_IS630"/>
    <property type="match status" value="1"/>
</dbReference>
<evidence type="ECO:0000259" key="2">
    <source>
        <dbReference type="PROSITE" id="PS51057"/>
    </source>
</evidence>
<dbReference type="InterPro" id="IPR001523">
    <property type="entry name" value="Paired_dom"/>
</dbReference>
<dbReference type="InterPro" id="IPR036388">
    <property type="entry name" value="WH-like_DNA-bd_sf"/>
</dbReference>
<dbReference type="Gene3D" id="1.10.10.10">
    <property type="entry name" value="Winged helix-like DNA-binding domain superfamily/Winged helix DNA-binding domain"/>
    <property type="match status" value="1"/>
</dbReference>
<dbReference type="PROSITE" id="PS51057">
    <property type="entry name" value="PAIRED_2"/>
    <property type="match status" value="1"/>
</dbReference>
<accession>A0ABR9CNI0</accession>
<dbReference type="Gene3D" id="3.30.420.10">
    <property type="entry name" value="Ribonuclease H-like superfamily/Ribonuclease H"/>
    <property type="match status" value="1"/>
</dbReference>
<name>A0ABR9CNI0_9HYPH</name>
<dbReference type="InterPro" id="IPR047655">
    <property type="entry name" value="Transpos_IS630-like"/>
</dbReference>
<evidence type="ECO:0000313" key="4">
    <source>
        <dbReference type="Proteomes" id="UP000632063"/>
    </source>
</evidence>
<dbReference type="InterPro" id="IPR038717">
    <property type="entry name" value="Tc1-like_DDE_dom"/>
</dbReference>
<reference evidence="4" key="1">
    <citation type="submission" date="2020-09" db="EMBL/GenBank/DDBJ databases">
        <title>The genome sequence of strain Labrenzia suaedae 4C16A.</title>
        <authorList>
            <person name="Liu Y."/>
        </authorList>
    </citation>
    <scope>NUCLEOTIDE SEQUENCE [LARGE SCALE GENOMIC DNA]</scope>
    <source>
        <strain evidence="4">4C16A</strain>
    </source>
</reference>
<dbReference type="PROSITE" id="PS51257">
    <property type="entry name" value="PROKAR_LIPOPROTEIN"/>
    <property type="match status" value="1"/>
</dbReference>
<dbReference type="Pfam" id="PF13358">
    <property type="entry name" value="DDE_3"/>
    <property type="match status" value="1"/>
</dbReference>
<proteinExistence type="predicted"/>
<dbReference type="Pfam" id="PF00292">
    <property type="entry name" value="PAX"/>
    <property type="match status" value="1"/>
</dbReference>
<dbReference type="RefSeq" id="WP_192148523.1">
    <property type="nucleotide sequence ID" value="NZ_JACYXI010000007.1"/>
</dbReference>
<reference evidence="3 4" key="2">
    <citation type="journal article" date="2021" name="Int. J. Syst. Evol. Microbiol.">
        <title>Roseibium litorale sp. nov., isolated from a tidal flat sediment and proposal for the reclassification of Labrenzia polysiphoniae as Roseibium polysiphoniae comb. nov.</title>
        <authorList>
            <person name="Liu Y."/>
            <person name="Pei T."/>
            <person name="Du J."/>
            <person name="Chao M."/>
            <person name="Deng M.R."/>
            <person name="Zhu H."/>
        </authorList>
    </citation>
    <scope>NUCLEOTIDE SEQUENCE [LARGE SCALE GENOMIC DNA]</scope>
    <source>
        <strain evidence="3 4">4C16A</strain>
    </source>
</reference>
<feature type="domain" description="Paired" evidence="2">
    <location>
        <begin position="1"/>
        <end position="108"/>
    </location>
</feature>
<protein>
    <submittedName>
        <fullName evidence="3">IS630 family transposase</fullName>
    </submittedName>
</protein>
<sequence>MTRPLSNDLRERVVAAVSAGAACRSVAARFGVSVSSVVKWSQRHRVTGSVAPGKTGGHRKPVLEPHRAFIVERIEQTPDLTLHRLKDELAARGVKISHNTVWTFLRREGLRFKKTLFALEQARADVARRRRHWKVRQTRLDPARLVFIDETWIKTNMAPLRGWGRKGKRLRGFAPHGHWRTLTFLGALRCDRLAAPCVFDGPINGRCFAAYVEQQLVPALKAGDIVIMDNLGSHKSAAVRDAIKAAGATLRFLPPYSPDLNPIEQAFSKIKHWMRQAQKRSIEDTWRHIGTLVASIKPNECANYLANAGYAAVKT</sequence>
<dbReference type="SUPFAM" id="SSF46689">
    <property type="entry name" value="Homeodomain-like"/>
    <property type="match status" value="1"/>
</dbReference>
<comment type="caution">
    <text evidence="3">The sequence shown here is derived from an EMBL/GenBank/DDBJ whole genome shotgun (WGS) entry which is preliminary data.</text>
</comment>
<dbReference type="PANTHER" id="PTHR46564">
    <property type="entry name" value="TRANSPOSASE"/>
    <property type="match status" value="1"/>
</dbReference>
<keyword evidence="4" id="KW-1185">Reference proteome</keyword>
<organism evidence="3 4">
    <name type="scientific">Roseibium litorale</name>
    <dbReference type="NCBI Taxonomy" id="2803841"/>
    <lineage>
        <taxon>Bacteria</taxon>
        <taxon>Pseudomonadati</taxon>
        <taxon>Pseudomonadota</taxon>
        <taxon>Alphaproteobacteria</taxon>
        <taxon>Hyphomicrobiales</taxon>
        <taxon>Stappiaceae</taxon>
        <taxon>Roseibium</taxon>
    </lineage>
</organism>
<dbReference type="EMBL" id="JACYXI010000007">
    <property type="protein sequence ID" value="MBD8892395.1"/>
    <property type="molecule type" value="Genomic_DNA"/>
</dbReference>
<gene>
    <name evidence="3" type="ORF">IG616_12605</name>
</gene>